<dbReference type="Pfam" id="PF04480">
    <property type="entry name" value="DUF559"/>
    <property type="match status" value="1"/>
</dbReference>
<proteinExistence type="predicted"/>
<accession>A0ABX2WLV9</accession>
<dbReference type="Proteomes" id="UP000093918">
    <property type="component" value="Unassembled WGS sequence"/>
</dbReference>
<evidence type="ECO:0000313" key="3">
    <source>
        <dbReference type="Proteomes" id="UP000093918"/>
    </source>
</evidence>
<organism evidence="2 3">
    <name type="scientific">Microbacterium arborescens</name>
    <dbReference type="NCBI Taxonomy" id="33883"/>
    <lineage>
        <taxon>Bacteria</taxon>
        <taxon>Bacillati</taxon>
        <taxon>Actinomycetota</taxon>
        <taxon>Actinomycetes</taxon>
        <taxon>Micrococcales</taxon>
        <taxon>Microbacteriaceae</taxon>
        <taxon>Microbacterium</taxon>
    </lineage>
</organism>
<reference evidence="3" key="1">
    <citation type="submission" date="2016-06" db="EMBL/GenBank/DDBJ databases">
        <title>Genome sequencing of cellulolytic organisms.</title>
        <authorList>
            <person name="Bohra V."/>
            <person name="Dafale N.A."/>
            <person name="Purohit H.J."/>
        </authorList>
    </citation>
    <scope>NUCLEOTIDE SEQUENCE [LARGE SCALE GENOMIC DNA]</scope>
    <source>
        <strain evidence="3">ND21</strain>
    </source>
</reference>
<keyword evidence="3" id="KW-1185">Reference proteome</keyword>
<evidence type="ECO:0000259" key="1">
    <source>
        <dbReference type="Pfam" id="PF04480"/>
    </source>
</evidence>
<dbReference type="InterPro" id="IPR007569">
    <property type="entry name" value="DUF559"/>
</dbReference>
<name>A0ABX2WLV9_9MICO</name>
<dbReference type="EMBL" id="LZEM01000005">
    <property type="protein sequence ID" value="OAZ44171.1"/>
    <property type="molecule type" value="Genomic_DNA"/>
</dbReference>
<comment type="caution">
    <text evidence="2">The sequence shown here is derived from an EMBL/GenBank/DDBJ whole genome shotgun (WGS) entry which is preliminary data.</text>
</comment>
<dbReference type="Gene3D" id="3.40.960.10">
    <property type="entry name" value="VSR Endonuclease"/>
    <property type="match status" value="1"/>
</dbReference>
<feature type="domain" description="DUF559" evidence="1">
    <location>
        <begin position="207"/>
        <end position="280"/>
    </location>
</feature>
<protein>
    <recommendedName>
        <fullName evidence="1">DUF559 domain-containing protein</fullName>
    </recommendedName>
</protein>
<gene>
    <name evidence="2" type="ORF">A9Z40_12285</name>
</gene>
<dbReference type="SUPFAM" id="SSF52980">
    <property type="entry name" value="Restriction endonuclease-like"/>
    <property type="match status" value="1"/>
</dbReference>
<dbReference type="RefSeq" id="WP_064955356.1">
    <property type="nucleotide sequence ID" value="NZ_LZEM01000005.1"/>
</dbReference>
<sequence>MPRRPTASDVTRWVEGAGGIAHRSAVLAAGFPVRVIRDAVAAGGLRMVRRAWCVSAGAPGDLRAAASAGGRLSCVSLARRRGWWVPDGIPSQHHVHLLPHAASPGTDDADTVAHWTRPLCPVARTDLQAGVEDALGHIAQCLPREDALVVWESAARTEALAPETLRAVPWPSVAARELAGAVTGLSDSGLETLVFAPLRDRGVPVVQQAKIAGRFVDGLVGDRLVVQIDGFAFHASSAQRSADVAHDAELRLRGYTVLRFTYRQVVHERAAVQRTLQRALAQRLHLRS</sequence>
<evidence type="ECO:0000313" key="2">
    <source>
        <dbReference type="EMBL" id="OAZ44171.1"/>
    </source>
</evidence>
<dbReference type="InterPro" id="IPR011335">
    <property type="entry name" value="Restrct_endonuc-II-like"/>
</dbReference>